<dbReference type="RefSeq" id="WP_085151684.1">
    <property type="nucleotide sequence ID" value="NZ_AP022612.1"/>
</dbReference>
<name>A0A7I7Y1U6_9MYCO</name>
<dbReference type="AlphaFoldDB" id="A0A7I7Y1U6"/>
<proteinExistence type="predicted"/>
<dbReference type="Pfam" id="PF09490">
    <property type="entry name" value="CbtA"/>
    <property type="match status" value="1"/>
</dbReference>
<reference evidence="1" key="1">
    <citation type="journal article" date="2019" name="Emerg. Microbes Infect.">
        <title>Comprehensive subspecies identification of 175 nontuberculous mycobacteria species based on 7547 genomic profiles.</title>
        <authorList>
            <person name="Matsumoto Y."/>
            <person name="Kinjo T."/>
            <person name="Motooka D."/>
            <person name="Nabeya D."/>
            <person name="Jung N."/>
            <person name="Uechi K."/>
            <person name="Horii T."/>
            <person name="Iida T."/>
            <person name="Fujita J."/>
            <person name="Nakamura S."/>
        </authorList>
    </citation>
    <scope>NUCLEOTIDE SEQUENCE [LARGE SCALE GENOMIC DNA]</scope>
    <source>
        <strain evidence="1">JCM 13671</strain>
    </source>
</reference>
<evidence type="ECO:0000313" key="1">
    <source>
        <dbReference type="EMBL" id="BBZ35605.1"/>
    </source>
</evidence>
<dbReference type="InterPro" id="IPR012666">
    <property type="entry name" value="CbtA_put"/>
</dbReference>
<sequence>MPLNSDMHPLLRYLVPGAVAGVAAFVFSRVLIAPLIGAAVDYEGEREHAEEHLGGGHEHGHELFTRSVQEHFGAATGVIAFAIVMGVLFAVAFGLLRTVLERRGFRPDPAALALLLAAGMFVAVALMPGLKYPANPPSVGLDDTVPARSSAFLTLVAVSVVAASVAVVAGAAWARRWGGWRAGGVVVGGYLAVMLCAMALLPSFHEVPGPVREPGGALVLDGFPAEVLADFRVFTLMNQAVMWLVIGATSAGLAALHRRAYAQVRSPAHSTPG</sequence>
<gene>
    <name evidence="1" type="ORF">MCNF_42100</name>
</gene>
<protein>
    <submittedName>
        <fullName evidence="1">Uncharacterized protein</fullName>
    </submittedName>
</protein>
<dbReference type="OrthoDB" id="6851830at2"/>
<keyword evidence="2" id="KW-1185">Reference proteome</keyword>
<dbReference type="EMBL" id="AP022612">
    <property type="protein sequence ID" value="BBZ35605.1"/>
    <property type="molecule type" value="Genomic_DNA"/>
</dbReference>
<dbReference type="Proteomes" id="UP000466931">
    <property type="component" value="Chromosome"/>
</dbReference>
<evidence type="ECO:0000313" key="2">
    <source>
        <dbReference type="Proteomes" id="UP000466931"/>
    </source>
</evidence>
<accession>A0A7I7Y1U6</accession>
<reference evidence="1" key="2">
    <citation type="submission" date="2020-02" db="EMBL/GenBank/DDBJ databases">
        <authorList>
            <person name="Matsumoto Y."/>
            <person name="Motooka D."/>
            <person name="Nakamura S."/>
        </authorList>
    </citation>
    <scope>NUCLEOTIDE SEQUENCE</scope>
    <source>
        <strain evidence="1">JCM 13671</strain>
    </source>
</reference>
<organism evidence="1 2">
    <name type="scientific">Mycolicibacterium confluentis</name>
    <dbReference type="NCBI Taxonomy" id="28047"/>
    <lineage>
        <taxon>Bacteria</taxon>
        <taxon>Bacillati</taxon>
        <taxon>Actinomycetota</taxon>
        <taxon>Actinomycetes</taxon>
        <taxon>Mycobacteriales</taxon>
        <taxon>Mycobacteriaceae</taxon>
        <taxon>Mycolicibacterium</taxon>
    </lineage>
</organism>